<evidence type="ECO:0000313" key="2">
    <source>
        <dbReference type="WBParaSite" id="JU765_v2.g6655.t1"/>
    </source>
</evidence>
<accession>A0AC34RGJ3</accession>
<dbReference type="WBParaSite" id="JU765_v2.g6655.t1">
    <property type="protein sequence ID" value="JU765_v2.g6655.t1"/>
    <property type="gene ID" value="JU765_v2.g6655"/>
</dbReference>
<evidence type="ECO:0000313" key="1">
    <source>
        <dbReference type="Proteomes" id="UP000887576"/>
    </source>
</evidence>
<organism evidence="1 2">
    <name type="scientific">Panagrolaimus sp. JU765</name>
    <dbReference type="NCBI Taxonomy" id="591449"/>
    <lineage>
        <taxon>Eukaryota</taxon>
        <taxon>Metazoa</taxon>
        <taxon>Ecdysozoa</taxon>
        <taxon>Nematoda</taxon>
        <taxon>Chromadorea</taxon>
        <taxon>Rhabditida</taxon>
        <taxon>Tylenchina</taxon>
        <taxon>Panagrolaimomorpha</taxon>
        <taxon>Panagrolaimoidea</taxon>
        <taxon>Panagrolaimidae</taxon>
        <taxon>Panagrolaimus</taxon>
    </lineage>
</organism>
<reference evidence="2" key="1">
    <citation type="submission" date="2022-11" db="UniProtKB">
        <authorList>
            <consortium name="WormBaseParasite"/>
        </authorList>
    </citation>
    <scope>IDENTIFICATION</scope>
</reference>
<proteinExistence type="predicted"/>
<name>A0AC34RGJ3_9BILA</name>
<sequence length="40" mass="4347">MDYLNLVTADNRTLNMENGNSNGLPAIISTNYSTNDVGQD</sequence>
<protein>
    <submittedName>
        <fullName evidence="2">Uncharacterized protein</fullName>
    </submittedName>
</protein>
<dbReference type="Proteomes" id="UP000887576">
    <property type="component" value="Unplaced"/>
</dbReference>